<reference evidence="1 2" key="1">
    <citation type="journal article" date="2023" name="Life. Sci Alliance">
        <title>Evolutionary insights into 3D genome organization and epigenetic landscape of Vigna mungo.</title>
        <authorList>
            <person name="Junaid A."/>
            <person name="Singh B."/>
            <person name="Bhatia S."/>
        </authorList>
    </citation>
    <scope>NUCLEOTIDE SEQUENCE [LARGE SCALE GENOMIC DNA]</scope>
    <source>
        <strain evidence="1">Urdbean</strain>
    </source>
</reference>
<accession>A0AAQ3MYL1</accession>
<keyword evidence="2" id="KW-1185">Reference proteome</keyword>
<protein>
    <submittedName>
        <fullName evidence="1">Uncharacterized protein</fullName>
    </submittedName>
</protein>
<dbReference type="EMBL" id="CP144693">
    <property type="protein sequence ID" value="WVY99546.1"/>
    <property type="molecule type" value="Genomic_DNA"/>
</dbReference>
<evidence type="ECO:0000313" key="2">
    <source>
        <dbReference type="Proteomes" id="UP001374535"/>
    </source>
</evidence>
<proteinExistence type="predicted"/>
<dbReference type="AlphaFoldDB" id="A0AAQ3MYL1"/>
<evidence type="ECO:0000313" key="1">
    <source>
        <dbReference type="EMBL" id="WVY99546.1"/>
    </source>
</evidence>
<name>A0AAQ3MYL1_VIGMU</name>
<gene>
    <name evidence="1" type="ORF">V8G54_025616</name>
</gene>
<sequence>MEGTMPVPVAARMAGSALCKSHSMVSPSVFLPSSRVSWKIRAAQIADRRTLRSLPFTLMWRSLFIPPVERLLFLTIEGPSLTEKDSYSLSTTLMLFTEPIEFMVLIIQY</sequence>
<dbReference type="Proteomes" id="UP001374535">
    <property type="component" value="Chromosome 8"/>
</dbReference>
<organism evidence="1 2">
    <name type="scientific">Vigna mungo</name>
    <name type="common">Black gram</name>
    <name type="synonym">Phaseolus mungo</name>
    <dbReference type="NCBI Taxonomy" id="3915"/>
    <lineage>
        <taxon>Eukaryota</taxon>
        <taxon>Viridiplantae</taxon>
        <taxon>Streptophyta</taxon>
        <taxon>Embryophyta</taxon>
        <taxon>Tracheophyta</taxon>
        <taxon>Spermatophyta</taxon>
        <taxon>Magnoliopsida</taxon>
        <taxon>eudicotyledons</taxon>
        <taxon>Gunneridae</taxon>
        <taxon>Pentapetalae</taxon>
        <taxon>rosids</taxon>
        <taxon>fabids</taxon>
        <taxon>Fabales</taxon>
        <taxon>Fabaceae</taxon>
        <taxon>Papilionoideae</taxon>
        <taxon>50 kb inversion clade</taxon>
        <taxon>NPAAA clade</taxon>
        <taxon>indigoferoid/millettioid clade</taxon>
        <taxon>Phaseoleae</taxon>
        <taxon>Vigna</taxon>
    </lineage>
</organism>